<name>A0A0P9MEG8_PSESX</name>
<evidence type="ECO:0000313" key="2">
    <source>
        <dbReference type="Proteomes" id="UP000050381"/>
    </source>
</evidence>
<gene>
    <name evidence="1" type="ORF">ALO79_02408</name>
</gene>
<dbReference type="AlphaFoldDB" id="A0A0P9MEG8"/>
<dbReference type="PATRIC" id="fig|264450.4.peg.2911"/>
<dbReference type="EMBL" id="LJQD01000512">
    <property type="protein sequence ID" value="KPW90256.1"/>
    <property type="molecule type" value="Genomic_DNA"/>
</dbReference>
<proteinExistence type="predicted"/>
<evidence type="ECO:0000313" key="1">
    <source>
        <dbReference type="EMBL" id="KPW90256.1"/>
    </source>
</evidence>
<organism evidence="1 2">
    <name type="scientific">Pseudomonas syringae pv. castaneae</name>
    <dbReference type="NCBI Taxonomy" id="264450"/>
    <lineage>
        <taxon>Bacteria</taxon>
        <taxon>Pseudomonadati</taxon>
        <taxon>Pseudomonadota</taxon>
        <taxon>Gammaproteobacteria</taxon>
        <taxon>Pseudomonadales</taxon>
        <taxon>Pseudomonadaceae</taxon>
        <taxon>Pseudomonas</taxon>
        <taxon>Pseudomonas syringae</taxon>
    </lineage>
</organism>
<protein>
    <submittedName>
        <fullName evidence="1">Uncharacterized protein</fullName>
    </submittedName>
</protein>
<accession>A0A0P9MEG8</accession>
<reference evidence="1 2" key="1">
    <citation type="submission" date="2015-09" db="EMBL/GenBank/DDBJ databases">
        <title>Genome announcement of multiple Pseudomonas syringae strains.</title>
        <authorList>
            <person name="Thakur S."/>
            <person name="Wang P.W."/>
            <person name="Gong Y."/>
            <person name="Weir B.S."/>
            <person name="Guttman D.S."/>
        </authorList>
    </citation>
    <scope>NUCLEOTIDE SEQUENCE [LARGE SCALE GENOMIC DNA]</scope>
    <source>
        <strain evidence="1 2">ICMP9419</strain>
    </source>
</reference>
<comment type="caution">
    <text evidence="1">The sequence shown here is derived from an EMBL/GenBank/DDBJ whole genome shotgun (WGS) entry which is preliminary data.</text>
</comment>
<sequence length="87" mass="9260">MRLEKSMSKTKTEPASTDLVITVAPRASSPASEPAQIGFRDTVFTSRTLVLPNGRVVAVAQGVASVDSSDAEALAYLKAHNEFEPLE</sequence>
<dbReference type="Proteomes" id="UP000050381">
    <property type="component" value="Unassembled WGS sequence"/>
</dbReference>